<sequence length="265" mass="28244">MITSRQNPRIKAACALRNRSTREQESKALVYGVRESARALAVGAKPLECLWCSKYFRSDEASAVVDELRQAGADVVELSDDAFDKLAYGDRLDGVVSVFATKPRGVADLELPDRPLVAVLEGIEKPGNLGAILRSADGAGVDAVVVADPVIDLYNPNAIRASVAAVFQPNVVTATSAEVIAWLRDRSLAIWAARPDAEGPYWAADYCQGGAIVLGSESQGLTDAWLGSGMQPVMLPMLGVADSLNVSVTAAILFYEARRQRSIAP</sequence>
<dbReference type="EMBL" id="CP036278">
    <property type="protein sequence ID" value="QDU58497.1"/>
    <property type="molecule type" value="Genomic_DNA"/>
</dbReference>
<dbReference type="PANTHER" id="PTHR43191:SF2">
    <property type="entry name" value="RRNA METHYLTRANSFERASE 3, MITOCHONDRIAL"/>
    <property type="match status" value="1"/>
</dbReference>
<dbReference type="Proteomes" id="UP000315750">
    <property type="component" value="Chromosome"/>
</dbReference>
<dbReference type="AlphaFoldDB" id="A0A518AUU6"/>
<dbReference type="RefSeq" id="WP_145250564.1">
    <property type="nucleotide sequence ID" value="NZ_CP036278.1"/>
</dbReference>
<dbReference type="InterPro" id="IPR029028">
    <property type="entry name" value="Alpha/beta_knot_MTases"/>
</dbReference>
<evidence type="ECO:0000259" key="4">
    <source>
        <dbReference type="Pfam" id="PF00588"/>
    </source>
</evidence>
<evidence type="ECO:0000313" key="7">
    <source>
        <dbReference type="Proteomes" id="UP000315750"/>
    </source>
</evidence>
<dbReference type="InterPro" id="IPR029064">
    <property type="entry name" value="Ribosomal_eL30-like_sf"/>
</dbReference>
<comment type="similarity">
    <text evidence="1">Belongs to the class IV-like SAM-binding methyltransferase superfamily. RNA methyltransferase TrmH family.</text>
</comment>
<dbReference type="GO" id="GO:0006396">
    <property type="term" value="P:RNA processing"/>
    <property type="evidence" value="ECO:0007669"/>
    <property type="project" value="InterPro"/>
</dbReference>
<dbReference type="InterPro" id="IPR001537">
    <property type="entry name" value="SpoU_MeTrfase"/>
</dbReference>
<feature type="domain" description="MRM3-like substrate binding" evidence="5">
    <location>
        <begin position="7"/>
        <end position="96"/>
    </location>
</feature>
<dbReference type="InterPro" id="IPR053888">
    <property type="entry name" value="MRM3-like_sub_bind"/>
</dbReference>
<dbReference type="KEGG" id="amuc:Pan181_47340"/>
<gene>
    <name evidence="6" type="primary">aviRb</name>
    <name evidence="6" type="ORF">Pan181_47340</name>
</gene>
<dbReference type="EC" id="2.1.1.208" evidence="6"/>
<evidence type="ECO:0000259" key="5">
    <source>
        <dbReference type="Pfam" id="PF22435"/>
    </source>
</evidence>
<keyword evidence="2 6" id="KW-0489">Methyltransferase</keyword>
<evidence type="ECO:0000256" key="3">
    <source>
        <dbReference type="ARBA" id="ARBA00022679"/>
    </source>
</evidence>
<dbReference type="GO" id="GO:0032259">
    <property type="term" value="P:methylation"/>
    <property type="evidence" value="ECO:0007669"/>
    <property type="project" value="UniProtKB-KW"/>
</dbReference>
<evidence type="ECO:0000313" key="6">
    <source>
        <dbReference type="EMBL" id="QDU58497.1"/>
    </source>
</evidence>
<dbReference type="SUPFAM" id="SSF75217">
    <property type="entry name" value="alpha/beta knot"/>
    <property type="match status" value="1"/>
</dbReference>
<protein>
    <submittedName>
        <fullName evidence="6">23S rRNA (Uridine(2479)-2'-O)-methyltransferase</fullName>
        <ecNumber evidence="6">2.1.1.208</ecNumber>
    </submittedName>
</protein>
<evidence type="ECO:0000256" key="2">
    <source>
        <dbReference type="ARBA" id="ARBA00022603"/>
    </source>
</evidence>
<dbReference type="Gene3D" id="3.40.1280.10">
    <property type="match status" value="1"/>
</dbReference>
<proteinExistence type="inferred from homology"/>
<dbReference type="PANTHER" id="PTHR43191">
    <property type="entry name" value="RRNA METHYLTRANSFERASE 3"/>
    <property type="match status" value="1"/>
</dbReference>
<evidence type="ECO:0000256" key="1">
    <source>
        <dbReference type="ARBA" id="ARBA00007228"/>
    </source>
</evidence>
<dbReference type="OrthoDB" id="9794400at2"/>
<keyword evidence="3 6" id="KW-0808">Transferase</keyword>
<dbReference type="Gene3D" id="3.30.1330.30">
    <property type="match status" value="1"/>
</dbReference>
<organism evidence="6 7">
    <name type="scientific">Aeoliella mucimassa</name>
    <dbReference type="NCBI Taxonomy" id="2527972"/>
    <lineage>
        <taxon>Bacteria</taxon>
        <taxon>Pseudomonadati</taxon>
        <taxon>Planctomycetota</taxon>
        <taxon>Planctomycetia</taxon>
        <taxon>Pirellulales</taxon>
        <taxon>Lacipirellulaceae</taxon>
        <taxon>Aeoliella</taxon>
    </lineage>
</organism>
<dbReference type="Pfam" id="PF00588">
    <property type="entry name" value="SpoU_methylase"/>
    <property type="match status" value="1"/>
</dbReference>
<keyword evidence="7" id="KW-1185">Reference proteome</keyword>
<dbReference type="Pfam" id="PF22435">
    <property type="entry name" value="MRM3-like_sub_bind"/>
    <property type="match status" value="1"/>
</dbReference>
<dbReference type="InterPro" id="IPR029026">
    <property type="entry name" value="tRNA_m1G_MTases_N"/>
</dbReference>
<accession>A0A518AUU6</accession>
<dbReference type="GO" id="GO:0003723">
    <property type="term" value="F:RNA binding"/>
    <property type="evidence" value="ECO:0007669"/>
    <property type="project" value="InterPro"/>
</dbReference>
<dbReference type="SUPFAM" id="SSF55315">
    <property type="entry name" value="L30e-like"/>
    <property type="match status" value="1"/>
</dbReference>
<reference evidence="6 7" key="1">
    <citation type="submission" date="2019-02" db="EMBL/GenBank/DDBJ databases">
        <title>Deep-cultivation of Planctomycetes and their phenomic and genomic characterization uncovers novel biology.</title>
        <authorList>
            <person name="Wiegand S."/>
            <person name="Jogler M."/>
            <person name="Boedeker C."/>
            <person name="Pinto D."/>
            <person name="Vollmers J."/>
            <person name="Rivas-Marin E."/>
            <person name="Kohn T."/>
            <person name="Peeters S.H."/>
            <person name="Heuer A."/>
            <person name="Rast P."/>
            <person name="Oberbeckmann S."/>
            <person name="Bunk B."/>
            <person name="Jeske O."/>
            <person name="Meyerdierks A."/>
            <person name="Storesund J.E."/>
            <person name="Kallscheuer N."/>
            <person name="Luecker S."/>
            <person name="Lage O.M."/>
            <person name="Pohl T."/>
            <person name="Merkel B.J."/>
            <person name="Hornburger P."/>
            <person name="Mueller R.-W."/>
            <person name="Bruemmer F."/>
            <person name="Labrenz M."/>
            <person name="Spormann A.M."/>
            <person name="Op den Camp H."/>
            <person name="Overmann J."/>
            <person name="Amann R."/>
            <person name="Jetten M.S.M."/>
            <person name="Mascher T."/>
            <person name="Medema M.H."/>
            <person name="Devos D.P."/>
            <person name="Kaster A.-K."/>
            <person name="Ovreas L."/>
            <person name="Rohde M."/>
            <person name="Galperin M.Y."/>
            <person name="Jogler C."/>
        </authorList>
    </citation>
    <scope>NUCLEOTIDE SEQUENCE [LARGE SCALE GENOMIC DNA]</scope>
    <source>
        <strain evidence="6 7">Pan181</strain>
    </source>
</reference>
<name>A0A518AUU6_9BACT</name>
<feature type="domain" description="tRNA/rRNA methyltransferase SpoU type" evidence="4">
    <location>
        <begin position="116"/>
        <end position="255"/>
    </location>
</feature>
<dbReference type="GO" id="GO:0008173">
    <property type="term" value="F:RNA methyltransferase activity"/>
    <property type="evidence" value="ECO:0007669"/>
    <property type="project" value="InterPro"/>
</dbReference>
<dbReference type="InterPro" id="IPR051259">
    <property type="entry name" value="rRNA_Methyltransferase"/>
</dbReference>